<evidence type="ECO:0000256" key="16">
    <source>
        <dbReference type="ARBA" id="ARBA00047899"/>
    </source>
</evidence>
<dbReference type="PROSITE" id="PS50011">
    <property type="entry name" value="PROTEIN_KINASE_DOM"/>
    <property type="match status" value="1"/>
</dbReference>
<evidence type="ECO:0000256" key="10">
    <source>
        <dbReference type="ARBA" id="ARBA00022741"/>
    </source>
</evidence>
<dbReference type="SUPFAM" id="SSF49899">
    <property type="entry name" value="Concanavalin A-like lectins/glucanases"/>
    <property type="match status" value="1"/>
</dbReference>
<name>A0A5J4ZJJ4_9ASTE</name>
<evidence type="ECO:0000256" key="11">
    <source>
        <dbReference type="ARBA" id="ARBA00022777"/>
    </source>
</evidence>
<keyword evidence="11" id="KW-0418">Kinase</keyword>
<sequence length="673" mass="74294">MFYTNSSSARINVSSFSTHFVFSIVPSSVNRGGHGLAFTLSPSTQFIGAEAGHFLGILNKSSDGNSSNHIFAVEFDTVNGFKEKSDSYGNHIGININSLFSNVSEPASYYASGSAKEDVNLESGNPIQAWIEYDGMKKVVHVTISPSSVSKPSQPLISFPIDLSDYLLQNMYVGFSAATGNKSSFHYILGWSFRMNGAADALNLSLLPITPKERSSSSFKPQIKAILAALSVVFIFFFAALFLVVKYRRKMEFERLEDWELDCPHRFSYKDLHAATKGFKESELLGVGGFGAVYKGVLPTTGAEIAVKKISNNSIQGMREFAAEIESLGRLRHKNLVNLQGWCKRKNELLLIYDYVPNGSLSSLLSNPKTEFVICWEQRFNILKGIAAGLLYLHEEWEQVVIHRDVKSSNVLIDADMNGRLGDFGLARLYDHGENPHTTTVVGTIGYIAPELAQTGKASTSSDVFAYGVLLLEVVTGRGAVVHDPQNGHVTLVDWVIECLRMGRILDAADPKLNSVYDFEEMELILGLGLLCSRPKSEARPTMRQVTRYLNGDDLLPVLDSNQPSFLATTIKNSGDRFSLKDLGFLHYFLGVEVVPTRFGIFLSQHKYVRDLLASTNMSGAKDVSTSFSTSTSFQLVDGTAPMDSFDFRRVIGSLQYLSLTRPDISFAVKKFS</sequence>
<gene>
    <name evidence="21" type="ORF">F0562_015205</name>
</gene>
<dbReference type="Pfam" id="PF00139">
    <property type="entry name" value="Lectin_legB"/>
    <property type="match status" value="1"/>
</dbReference>
<dbReference type="Gene3D" id="3.30.200.20">
    <property type="entry name" value="Phosphorylase Kinase, domain 1"/>
    <property type="match status" value="1"/>
</dbReference>
<dbReference type="PANTHER" id="PTHR27007">
    <property type="match status" value="1"/>
</dbReference>
<dbReference type="OrthoDB" id="543442at2759"/>
<dbReference type="Gene3D" id="1.10.510.10">
    <property type="entry name" value="Transferase(Phosphotransferase) domain 1"/>
    <property type="match status" value="1"/>
</dbReference>
<evidence type="ECO:0000256" key="8">
    <source>
        <dbReference type="ARBA" id="ARBA00022729"/>
    </source>
</evidence>
<dbReference type="EC" id="2.7.11.1" evidence="4"/>
<keyword evidence="7 19" id="KW-0812">Transmembrane</keyword>
<evidence type="ECO:0000256" key="6">
    <source>
        <dbReference type="ARBA" id="ARBA00022679"/>
    </source>
</evidence>
<evidence type="ECO:0000256" key="7">
    <source>
        <dbReference type="ARBA" id="ARBA00022692"/>
    </source>
</evidence>
<dbReference type="GO" id="GO:0004674">
    <property type="term" value="F:protein serine/threonine kinase activity"/>
    <property type="evidence" value="ECO:0007669"/>
    <property type="project" value="UniProtKB-KW"/>
</dbReference>
<keyword evidence="5" id="KW-0723">Serine/threonine-protein kinase</keyword>
<evidence type="ECO:0000256" key="17">
    <source>
        <dbReference type="ARBA" id="ARBA00048679"/>
    </source>
</evidence>
<dbReference type="InterPro" id="IPR011009">
    <property type="entry name" value="Kinase-like_dom_sf"/>
</dbReference>
<comment type="similarity">
    <text evidence="2">In the N-terminal section; belongs to the leguminous lectin family.</text>
</comment>
<keyword evidence="9" id="KW-0430">Lectin</keyword>
<dbReference type="GO" id="GO:0016020">
    <property type="term" value="C:membrane"/>
    <property type="evidence" value="ECO:0007669"/>
    <property type="project" value="UniProtKB-SubCell"/>
</dbReference>
<organism evidence="21 22">
    <name type="scientific">Nyssa sinensis</name>
    <dbReference type="NCBI Taxonomy" id="561372"/>
    <lineage>
        <taxon>Eukaryota</taxon>
        <taxon>Viridiplantae</taxon>
        <taxon>Streptophyta</taxon>
        <taxon>Embryophyta</taxon>
        <taxon>Tracheophyta</taxon>
        <taxon>Spermatophyta</taxon>
        <taxon>Magnoliopsida</taxon>
        <taxon>eudicotyledons</taxon>
        <taxon>Gunneridae</taxon>
        <taxon>Pentapetalae</taxon>
        <taxon>asterids</taxon>
        <taxon>Cornales</taxon>
        <taxon>Nyssaceae</taxon>
        <taxon>Nyssa</taxon>
    </lineage>
</organism>
<feature type="transmembrane region" description="Helical" evidence="19">
    <location>
        <begin position="225"/>
        <end position="245"/>
    </location>
</feature>
<keyword evidence="15" id="KW-0675">Receptor</keyword>
<evidence type="ECO:0000313" key="22">
    <source>
        <dbReference type="Proteomes" id="UP000325577"/>
    </source>
</evidence>
<evidence type="ECO:0000313" key="21">
    <source>
        <dbReference type="EMBL" id="KAA8517736.1"/>
    </source>
</evidence>
<dbReference type="EMBL" id="CM018050">
    <property type="protein sequence ID" value="KAA8517736.1"/>
    <property type="molecule type" value="Genomic_DNA"/>
</dbReference>
<evidence type="ECO:0000256" key="3">
    <source>
        <dbReference type="ARBA" id="ARBA00010217"/>
    </source>
</evidence>
<evidence type="ECO:0000256" key="2">
    <source>
        <dbReference type="ARBA" id="ARBA00008536"/>
    </source>
</evidence>
<dbReference type="SMART" id="SM00220">
    <property type="entry name" value="S_TKc"/>
    <property type="match status" value="1"/>
</dbReference>
<comment type="catalytic activity">
    <reaction evidence="17">
        <text>L-seryl-[protein] + ATP = O-phospho-L-seryl-[protein] + ADP + H(+)</text>
        <dbReference type="Rhea" id="RHEA:17989"/>
        <dbReference type="Rhea" id="RHEA-COMP:9863"/>
        <dbReference type="Rhea" id="RHEA-COMP:11604"/>
        <dbReference type="ChEBI" id="CHEBI:15378"/>
        <dbReference type="ChEBI" id="CHEBI:29999"/>
        <dbReference type="ChEBI" id="CHEBI:30616"/>
        <dbReference type="ChEBI" id="CHEBI:83421"/>
        <dbReference type="ChEBI" id="CHEBI:456216"/>
        <dbReference type="EC" id="2.7.11.1"/>
    </reaction>
</comment>
<keyword evidence="13 19" id="KW-1133">Transmembrane helix</keyword>
<evidence type="ECO:0000256" key="5">
    <source>
        <dbReference type="ARBA" id="ARBA00022527"/>
    </source>
</evidence>
<evidence type="ECO:0000256" key="19">
    <source>
        <dbReference type="SAM" id="Phobius"/>
    </source>
</evidence>
<keyword evidence="22" id="KW-1185">Reference proteome</keyword>
<dbReference type="InterPro" id="IPR013320">
    <property type="entry name" value="ConA-like_dom_sf"/>
</dbReference>
<comment type="subcellular location">
    <subcellularLocation>
        <location evidence="1">Membrane</location>
        <topology evidence="1">Single-pass type I membrane protein</topology>
    </subcellularLocation>
</comment>
<accession>A0A5J4ZJJ4</accession>
<evidence type="ECO:0000256" key="18">
    <source>
        <dbReference type="PROSITE-ProRule" id="PRU10141"/>
    </source>
</evidence>
<dbReference type="InterPro" id="IPR017441">
    <property type="entry name" value="Protein_kinase_ATP_BS"/>
</dbReference>
<proteinExistence type="inferred from homology"/>
<evidence type="ECO:0000256" key="9">
    <source>
        <dbReference type="ARBA" id="ARBA00022734"/>
    </source>
</evidence>
<evidence type="ECO:0000256" key="13">
    <source>
        <dbReference type="ARBA" id="ARBA00022989"/>
    </source>
</evidence>
<dbReference type="FunFam" id="3.30.200.20:FF:000491">
    <property type="entry name" value="Lectin-domain containing receptor kinase VI.3"/>
    <property type="match status" value="1"/>
</dbReference>
<dbReference type="PROSITE" id="PS00107">
    <property type="entry name" value="PROTEIN_KINASE_ATP"/>
    <property type="match status" value="1"/>
</dbReference>
<evidence type="ECO:0000256" key="1">
    <source>
        <dbReference type="ARBA" id="ARBA00004479"/>
    </source>
</evidence>
<dbReference type="InterPro" id="IPR050528">
    <property type="entry name" value="L-type_Lectin-RKs"/>
</dbReference>
<keyword evidence="10 18" id="KW-0547">Nucleotide-binding</keyword>
<dbReference type="CDD" id="cd06899">
    <property type="entry name" value="lectin_legume_LecRK_Arcelin_ConA"/>
    <property type="match status" value="1"/>
</dbReference>
<dbReference type="GO" id="GO:0005524">
    <property type="term" value="F:ATP binding"/>
    <property type="evidence" value="ECO:0007669"/>
    <property type="project" value="UniProtKB-UniRule"/>
</dbReference>
<dbReference type="AlphaFoldDB" id="A0A5J4ZJJ4"/>
<feature type="binding site" evidence="18">
    <location>
        <position position="309"/>
    </location>
    <ligand>
        <name>ATP</name>
        <dbReference type="ChEBI" id="CHEBI:30616"/>
    </ligand>
</feature>
<comment type="catalytic activity">
    <reaction evidence="16">
        <text>L-threonyl-[protein] + ATP = O-phospho-L-threonyl-[protein] + ADP + H(+)</text>
        <dbReference type="Rhea" id="RHEA:46608"/>
        <dbReference type="Rhea" id="RHEA-COMP:11060"/>
        <dbReference type="Rhea" id="RHEA-COMP:11605"/>
        <dbReference type="ChEBI" id="CHEBI:15378"/>
        <dbReference type="ChEBI" id="CHEBI:30013"/>
        <dbReference type="ChEBI" id="CHEBI:30616"/>
        <dbReference type="ChEBI" id="CHEBI:61977"/>
        <dbReference type="ChEBI" id="CHEBI:456216"/>
        <dbReference type="EC" id="2.7.11.1"/>
    </reaction>
</comment>
<feature type="domain" description="Protein kinase" evidence="20">
    <location>
        <begin position="279"/>
        <end position="590"/>
    </location>
</feature>
<dbReference type="InterPro" id="IPR008271">
    <property type="entry name" value="Ser/Thr_kinase_AS"/>
</dbReference>
<comment type="similarity">
    <text evidence="3">In the C-terminal section; belongs to the protein kinase superfamily. Ser/Thr protein kinase family.</text>
</comment>
<dbReference type="Pfam" id="PF00069">
    <property type="entry name" value="Pkinase"/>
    <property type="match status" value="1"/>
</dbReference>
<dbReference type="InterPro" id="IPR000719">
    <property type="entry name" value="Prot_kinase_dom"/>
</dbReference>
<keyword evidence="14 19" id="KW-0472">Membrane</keyword>
<dbReference type="GO" id="GO:0030246">
    <property type="term" value="F:carbohydrate binding"/>
    <property type="evidence" value="ECO:0007669"/>
    <property type="project" value="UniProtKB-KW"/>
</dbReference>
<dbReference type="InterPro" id="IPR001220">
    <property type="entry name" value="Legume_lectin_dom"/>
</dbReference>
<keyword evidence="12 18" id="KW-0067">ATP-binding</keyword>
<evidence type="ECO:0000256" key="14">
    <source>
        <dbReference type="ARBA" id="ARBA00023136"/>
    </source>
</evidence>
<dbReference type="CDD" id="cd14066">
    <property type="entry name" value="STKc_IRAK"/>
    <property type="match status" value="1"/>
</dbReference>
<dbReference type="Proteomes" id="UP000325577">
    <property type="component" value="Linkage Group LG7"/>
</dbReference>
<dbReference type="SUPFAM" id="SSF56112">
    <property type="entry name" value="Protein kinase-like (PK-like)"/>
    <property type="match status" value="1"/>
</dbReference>
<evidence type="ECO:0000256" key="12">
    <source>
        <dbReference type="ARBA" id="ARBA00022840"/>
    </source>
</evidence>
<evidence type="ECO:0000256" key="15">
    <source>
        <dbReference type="ARBA" id="ARBA00023170"/>
    </source>
</evidence>
<dbReference type="FunFam" id="1.10.510.10:FF:000108">
    <property type="entry name" value="L-type lectin-domain containing receptor kinase S.4"/>
    <property type="match status" value="1"/>
</dbReference>
<dbReference type="Gene3D" id="2.60.120.200">
    <property type="match status" value="1"/>
</dbReference>
<keyword evidence="8" id="KW-0732">Signal</keyword>
<dbReference type="PROSITE" id="PS00108">
    <property type="entry name" value="PROTEIN_KINASE_ST"/>
    <property type="match status" value="1"/>
</dbReference>
<reference evidence="21 22" key="1">
    <citation type="submission" date="2019-09" db="EMBL/GenBank/DDBJ databases">
        <title>A chromosome-level genome assembly of the Chinese tupelo Nyssa sinensis.</title>
        <authorList>
            <person name="Yang X."/>
            <person name="Kang M."/>
            <person name="Yang Y."/>
            <person name="Xiong H."/>
            <person name="Wang M."/>
            <person name="Zhang Z."/>
            <person name="Wang Z."/>
            <person name="Wu H."/>
            <person name="Ma T."/>
            <person name="Liu J."/>
            <person name="Xi Z."/>
        </authorList>
    </citation>
    <scope>NUCLEOTIDE SEQUENCE [LARGE SCALE GENOMIC DNA]</scope>
    <source>
        <strain evidence="21">J267</strain>
        <tissue evidence="21">Leaf</tissue>
    </source>
</reference>
<keyword evidence="6" id="KW-0808">Transferase</keyword>
<protein>
    <recommendedName>
        <fullName evidence="4">non-specific serine/threonine protein kinase</fullName>
        <ecNumber evidence="4">2.7.11.1</ecNumber>
    </recommendedName>
</protein>
<evidence type="ECO:0000256" key="4">
    <source>
        <dbReference type="ARBA" id="ARBA00012513"/>
    </source>
</evidence>
<evidence type="ECO:0000259" key="20">
    <source>
        <dbReference type="PROSITE" id="PS50011"/>
    </source>
</evidence>